<name>A0ABP5E834_9ACTN</name>
<sequence>MTPLLVLLVVGTVQFGVWLHATHTAQAIAAQALQSTRVSQGSVAAGREQAGALLNAAGRRVILHWSVDVVRDVERAHVAIRGRAQQVLPFLSVPVSVSVSGPVERLTTAG</sequence>
<dbReference type="EMBL" id="BAAAQM010000043">
    <property type="protein sequence ID" value="GAA1990465.1"/>
    <property type="molecule type" value="Genomic_DNA"/>
</dbReference>
<organism evidence="2 3">
    <name type="scientific">Catenulispora subtropica</name>
    <dbReference type="NCBI Taxonomy" id="450798"/>
    <lineage>
        <taxon>Bacteria</taxon>
        <taxon>Bacillati</taxon>
        <taxon>Actinomycetota</taxon>
        <taxon>Actinomycetes</taxon>
        <taxon>Catenulisporales</taxon>
        <taxon>Catenulisporaceae</taxon>
        <taxon>Catenulispora</taxon>
    </lineage>
</organism>
<accession>A0ABP5E834</accession>
<evidence type="ECO:0000313" key="3">
    <source>
        <dbReference type="Proteomes" id="UP001499854"/>
    </source>
</evidence>
<dbReference type="Pfam" id="PF07811">
    <property type="entry name" value="TadE"/>
    <property type="match status" value="1"/>
</dbReference>
<feature type="domain" description="TadE-like" evidence="1">
    <location>
        <begin position="2"/>
        <end position="32"/>
    </location>
</feature>
<protein>
    <recommendedName>
        <fullName evidence="1">TadE-like domain-containing protein</fullName>
    </recommendedName>
</protein>
<keyword evidence="3" id="KW-1185">Reference proteome</keyword>
<dbReference type="InterPro" id="IPR012495">
    <property type="entry name" value="TadE-like_dom"/>
</dbReference>
<proteinExistence type="predicted"/>
<evidence type="ECO:0000313" key="2">
    <source>
        <dbReference type="EMBL" id="GAA1990465.1"/>
    </source>
</evidence>
<gene>
    <name evidence="2" type="ORF">GCM10009838_62080</name>
</gene>
<reference evidence="3" key="1">
    <citation type="journal article" date="2019" name="Int. J. Syst. Evol. Microbiol.">
        <title>The Global Catalogue of Microorganisms (GCM) 10K type strain sequencing project: providing services to taxonomists for standard genome sequencing and annotation.</title>
        <authorList>
            <consortium name="The Broad Institute Genomics Platform"/>
            <consortium name="The Broad Institute Genome Sequencing Center for Infectious Disease"/>
            <person name="Wu L."/>
            <person name="Ma J."/>
        </authorList>
    </citation>
    <scope>NUCLEOTIDE SEQUENCE [LARGE SCALE GENOMIC DNA]</scope>
    <source>
        <strain evidence="3">JCM 16013</strain>
    </source>
</reference>
<dbReference type="Proteomes" id="UP001499854">
    <property type="component" value="Unassembled WGS sequence"/>
</dbReference>
<comment type="caution">
    <text evidence="2">The sequence shown here is derived from an EMBL/GenBank/DDBJ whole genome shotgun (WGS) entry which is preliminary data.</text>
</comment>
<evidence type="ECO:0000259" key="1">
    <source>
        <dbReference type="Pfam" id="PF07811"/>
    </source>
</evidence>